<evidence type="ECO:0000256" key="7">
    <source>
        <dbReference type="HAMAP-Rule" id="MF_00210"/>
    </source>
</evidence>
<evidence type="ECO:0000256" key="2">
    <source>
        <dbReference type="ARBA" id="ARBA00009948"/>
    </source>
</evidence>
<reference evidence="9 10" key="1">
    <citation type="submission" date="2016-06" db="EMBL/GenBank/DDBJ databases">
        <title>Respiratory ammonification of nitrate coupled to the oxidation of elemental sulfur in deep-sea autotrophic thermophilic bacteria.</title>
        <authorList>
            <person name="Slobodkina G.B."/>
            <person name="Mardanov A.V."/>
            <person name="Ravin N.V."/>
            <person name="Frolova A.A."/>
            <person name="Viryasiv M.B."/>
            <person name="Chernyh N.A."/>
            <person name="Bonch-Osmolovskaya E.A."/>
            <person name="Slobodkin A.I."/>
        </authorList>
    </citation>
    <scope>NUCLEOTIDE SEQUENCE [LARGE SCALE GENOMIC DNA]</scope>
    <source>
        <strain evidence="9 10">S69</strain>
    </source>
</reference>
<feature type="binding site" evidence="7">
    <location>
        <position position="166"/>
    </location>
    <ligand>
        <name>3-phosphoshikimate</name>
        <dbReference type="ChEBI" id="CHEBI:145989"/>
    </ligand>
</feature>
<proteinExistence type="inferred from homology"/>
<dbReference type="PROSITE" id="PS00885">
    <property type="entry name" value="EPSP_SYNTHASE_2"/>
    <property type="match status" value="1"/>
</dbReference>
<feature type="binding site" evidence="7">
    <location>
        <position position="308"/>
    </location>
    <ligand>
        <name>3-phosphoshikimate</name>
        <dbReference type="ChEBI" id="CHEBI:145989"/>
    </ligand>
</feature>
<dbReference type="NCBIfam" id="TIGR01356">
    <property type="entry name" value="aroA"/>
    <property type="match status" value="1"/>
</dbReference>
<dbReference type="RefSeq" id="WP_067615236.1">
    <property type="nucleotide sequence ID" value="NZ_MAGO01000001.1"/>
</dbReference>
<name>A0A1B9F8W3_9BACT</name>
<comment type="subcellular location">
    <subcellularLocation>
        <location evidence="7">Cytoplasm</location>
    </subcellularLocation>
</comment>
<comment type="caution">
    <text evidence="7">Lacks conserved residue(s) required for the propagation of feature annotation.</text>
</comment>
<feature type="binding site" evidence="7">
    <location>
        <position position="381"/>
    </location>
    <ligand>
        <name>phosphoenolpyruvate</name>
        <dbReference type="ChEBI" id="CHEBI:58702"/>
    </ligand>
</feature>
<keyword evidence="5 7" id="KW-0057">Aromatic amino acid biosynthesis</keyword>
<keyword evidence="10" id="KW-1185">Reference proteome</keyword>
<evidence type="ECO:0000256" key="6">
    <source>
        <dbReference type="ARBA" id="ARBA00044633"/>
    </source>
</evidence>
<comment type="similarity">
    <text evidence="2 7">Belongs to the EPSP synthase family.</text>
</comment>
<dbReference type="STRING" id="1156395.DBT_0028"/>
<dbReference type="InterPro" id="IPR001986">
    <property type="entry name" value="Enolpyruvate_Tfrase_dom"/>
</dbReference>
<evidence type="ECO:0000256" key="5">
    <source>
        <dbReference type="ARBA" id="ARBA00023141"/>
    </source>
</evidence>
<feature type="binding site" evidence="7">
    <location>
        <position position="15"/>
    </location>
    <ligand>
        <name>3-phosphoshikimate</name>
        <dbReference type="ChEBI" id="CHEBI:145989"/>
    </ligand>
</feature>
<keyword evidence="3 7" id="KW-0028">Amino-acid biosynthesis</keyword>
<feature type="binding site" evidence="7">
    <location>
        <position position="166"/>
    </location>
    <ligand>
        <name>phosphoenolpyruvate</name>
        <dbReference type="ChEBI" id="CHEBI:58702"/>
    </ligand>
</feature>
<dbReference type="PANTHER" id="PTHR21090:SF5">
    <property type="entry name" value="PENTAFUNCTIONAL AROM POLYPEPTIDE"/>
    <property type="match status" value="1"/>
</dbReference>
<dbReference type="InterPro" id="IPR006264">
    <property type="entry name" value="EPSP_synthase"/>
</dbReference>
<dbReference type="GO" id="GO:0009423">
    <property type="term" value="P:chorismate biosynthetic process"/>
    <property type="evidence" value="ECO:0007669"/>
    <property type="project" value="UniProtKB-UniRule"/>
</dbReference>
<feature type="binding site" evidence="7">
    <location>
        <position position="165"/>
    </location>
    <ligand>
        <name>3-phosphoshikimate</name>
        <dbReference type="ChEBI" id="CHEBI:145989"/>
    </ligand>
</feature>
<evidence type="ECO:0000259" key="8">
    <source>
        <dbReference type="Pfam" id="PF00275"/>
    </source>
</evidence>
<dbReference type="PANTHER" id="PTHR21090">
    <property type="entry name" value="AROM/DEHYDROQUINATE SYNTHASE"/>
    <property type="match status" value="1"/>
</dbReference>
<dbReference type="HAMAP" id="MF_00210">
    <property type="entry name" value="EPSP_synth"/>
    <property type="match status" value="1"/>
</dbReference>
<comment type="function">
    <text evidence="7">Catalyzes the transfer of the enolpyruvyl moiety of phosphoenolpyruvate (PEP) to the 5-hydroxyl of shikimate-3-phosphate (S3P) to produce enolpyruvyl shikimate-3-phosphate and inorganic phosphate.</text>
</comment>
<dbReference type="GO" id="GO:0008652">
    <property type="term" value="P:amino acid biosynthetic process"/>
    <property type="evidence" value="ECO:0007669"/>
    <property type="project" value="UniProtKB-KW"/>
</dbReference>
<dbReference type="PIRSF" id="PIRSF000505">
    <property type="entry name" value="EPSPS"/>
    <property type="match status" value="1"/>
</dbReference>
<dbReference type="UniPathway" id="UPA00053">
    <property type="reaction ID" value="UER00089"/>
</dbReference>
<comment type="subunit">
    <text evidence="7">Monomer.</text>
</comment>
<dbReference type="Pfam" id="PF00275">
    <property type="entry name" value="EPSP_synthase"/>
    <property type="match status" value="1"/>
</dbReference>
<evidence type="ECO:0000313" key="10">
    <source>
        <dbReference type="Proteomes" id="UP000093080"/>
    </source>
</evidence>
<evidence type="ECO:0000313" key="9">
    <source>
        <dbReference type="EMBL" id="OCC16211.1"/>
    </source>
</evidence>
<dbReference type="InterPro" id="IPR036968">
    <property type="entry name" value="Enolpyruvate_Tfrase_sf"/>
</dbReference>
<keyword evidence="7" id="KW-0963">Cytoplasm</keyword>
<organism evidence="9 10">
    <name type="scientific">Dissulfuribacter thermophilus</name>
    <dbReference type="NCBI Taxonomy" id="1156395"/>
    <lineage>
        <taxon>Bacteria</taxon>
        <taxon>Pseudomonadati</taxon>
        <taxon>Thermodesulfobacteriota</taxon>
        <taxon>Dissulfuribacteria</taxon>
        <taxon>Dissulfuribacterales</taxon>
        <taxon>Dissulfuribacteraceae</taxon>
        <taxon>Dissulfuribacter</taxon>
    </lineage>
</organism>
<dbReference type="Gene3D" id="3.65.10.10">
    <property type="entry name" value="Enolpyruvate transferase domain"/>
    <property type="match status" value="2"/>
</dbReference>
<dbReference type="PATRIC" id="fig|1156395.6.peg.27"/>
<evidence type="ECO:0000256" key="3">
    <source>
        <dbReference type="ARBA" id="ARBA00022605"/>
    </source>
</evidence>
<feature type="binding site" evidence="7">
    <location>
        <position position="164"/>
    </location>
    <ligand>
        <name>3-phosphoshikimate</name>
        <dbReference type="ChEBI" id="CHEBI:145989"/>
    </ligand>
</feature>
<dbReference type="GO" id="GO:0009073">
    <property type="term" value="P:aromatic amino acid family biosynthetic process"/>
    <property type="evidence" value="ECO:0007669"/>
    <property type="project" value="UniProtKB-KW"/>
</dbReference>
<comment type="pathway">
    <text evidence="1 7">Metabolic intermediate biosynthesis; chorismate biosynthesis; chorismate from D-erythrose 4-phosphate and phosphoenolpyruvate: step 6/7.</text>
</comment>
<evidence type="ECO:0000256" key="1">
    <source>
        <dbReference type="ARBA" id="ARBA00004811"/>
    </source>
</evidence>
<dbReference type="EMBL" id="MAGO01000001">
    <property type="protein sequence ID" value="OCC16211.1"/>
    <property type="molecule type" value="Genomic_DNA"/>
</dbReference>
<dbReference type="GO" id="GO:0003866">
    <property type="term" value="F:3-phosphoshikimate 1-carboxyvinyltransferase activity"/>
    <property type="evidence" value="ECO:0007669"/>
    <property type="project" value="UniProtKB-UniRule"/>
</dbReference>
<protein>
    <recommendedName>
        <fullName evidence="7">3-phosphoshikimate 1-carboxyvinyltransferase</fullName>
        <ecNumber evidence="7">2.5.1.19</ecNumber>
    </recommendedName>
    <alternativeName>
        <fullName evidence="7">5-enolpyruvylshikimate-3-phosphate synthase</fullName>
        <shortName evidence="7">EPSP synthase</shortName>
        <shortName evidence="7">EPSPS</shortName>
    </alternativeName>
</protein>
<gene>
    <name evidence="7" type="primary">aroA</name>
    <name evidence="9" type="ORF">DBT_0028</name>
</gene>
<feature type="binding site" evidence="7">
    <location>
        <position position="87"/>
    </location>
    <ligand>
        <name>phosphoenolpyruvate</name>
        <dbReference type="ChEBI" id="CHEBI:58702"/>
    </ligand>
</feature>
<evidence type="ECO:0000256" key="4">
    <source>
        <dbReference type="ARBA" id="ARBA00022679"/>
    </source>
</evidence>
<feature type="binding site" evidence="7">
    <location>
        <position position="14"/>
    </location>
    <ligand>
        <name>phosphoenolpyruvate</name>
        <dbReference type="ChEBI" id="CHEBI:58702"/>
    </ligand>
</feature>
<accession>A0A1B9F8W3</accession>
<dbReference type="InterPro" id="IPR023193">
    <property type="entry name" value="EPSP_synthase_CS"/>
</dbReference>
<comment type="catalytic activity">
    <reaction evidence="6">
        <text>3-phosphoshikimate + phosphoenolpyruvate = 5-O-(1-carboxyvinyl)-3-phosphoshikimate + phosphate</text>
        <dbReference type="Rhea" id="RHEA:21256"/>
        <dbReference type="ChEBI" id="CHEBI:43474"/>
        <dbReference type="ChEBI" id="CHEBI:57701"/>
        <dbReference type="ChEBI" id="CHEBI:58702"/>
        <dbReference type="ChEBI" id="CHEBI:145989"/>
        <dbReference type="EC" id="2.5.1.19"/>
    </reaction>
    <physiologicalReaction direction="left-to-right" evidence="6">
        <dbReference type="Rhea" id="RHEA:21257"/>
    </physiologicalReaction>
</comment>
<dbReference type="Proteomes" id="UP000093080">
    <property type="component" value="Unassembled WGS sequence"/>
</dbReference>
<feature type="binding site" evidence="7">
    <location>
        <position position="14"/>
    </location>
    <ligand>
        <name>3-phosphoshikimate</name>
        <dbReference type="ChEBI" id="CHEBI:145989"/>
    </ligand>
</feature>
<sequence length="427" mass="45513">MPLLEKTICVPGSKSITQRALVTAALGQGTSTIVGPLRSEDPLLLKDALVALGCNIEEKGDDWVINGTGGNFAPAQGKCSIFMGNNGTGIRFLTAVVCLLEKGPEIELTCTKRMEARPIESLLQALRAMGANVKSKFNTGCPPVVIVPDGSFKGGDVTIDASKSSQYLSALLLIAPYTKIPTRISLVGPLASSPYLKITLSVMEAFGIKVEEDSGAFLVPQGSYRAREFQIEGDASSASYFFAGAAITGSSVTVENLPQDSIQGDARFVDLLEKMGCTVMRSQKGTTVVGPSVGGLKGVEVSMKDMPDMVPTLAAIAPFANGTTVIKDCPHLRIKETDRLAAMATELARLGADVEELDDGLIIRGGKGLRPSRIKTYDDHRIAMSFAVVGLKVKGLEIEDPSCVKKSFPGFWELWDKTFLEVLSVEF</sequence>
<dbReference type="GO" id="GO:0005737">
    <property type="term" value="C:cytoplasm"/>
    <property type="evidence" value="ECO:0007669"/>
    <property type="project" value="UniProtKB-SubCell"/>
</dbReference>
<feature type="binding site" evidence="7">
    <location>
        <position position="117"/>
    </location>
    <ligand>
        <name>phosphoenolpyruvate</name>
        <dbReference type="ChEBI" id="CHEBI:58702"/>
    </ligand>
</feature>
<keyword evidence="4 7" id="KW-0808">Transferase</keyword>
<dbReference type="OrthoDB" id="9809920at2"/>
<dbReference type="InterPro" id="IPR013792">
    <property type="entry name" value="RNA3'P_cycl/enolpyr_Trfase_a/b"/>
</dbReference>
<dbReference type="EC" id="2.5.1.19" evidence="7"/>
<feature type="binding site" evidence="7">
    <location>
        <position position="339"/>
    </location>
    <ligand>
        <name>phosphoenolpyruvate</name>
        <dbReference type="ChEBI" id="CHEBI:58702"/>
    </ligand>
</feature>
<dbReference type="CDD" id="cd01556">
    <property type="entry name" value="EPSP_synthase"/>
    <property type="match status" value="1"/>
</dbReference>
<dbReference type="AlphaFoldDB" id="A0A1B9F8W3"/>
<dbReference type="SUPFAM" id="SSF55205">
    <property type="entry name" value="EPT/RTPC-like"/>
    <property type="match status" value="1"/>
</dbReference>
<feature type="binding site" evidence="7">
    <location>
        <position position="19"/>
    </location>
    <ligand>
        <name>3-phosphoshikimate</name>
        <dbReference type="ChEBI" id="CHEBI:145989"/>
    </ligand>
</feature>
<comment type="caution">
    <text evidence="9">The sequence shown here is derived from an EMBL/GenBank/DDBJ whole genome shotgun (WGS) entry which is preliminary data.</text>
</comment>
<feature type="active site" description="Proton acceptor" evidence="7">
    <location>
        <position position="308"/>
    </location>
</feature>
<feature type="binding site" evidence="7">
    <location>
        <position position="406"/>
    </location>
    <ligand>
        <name>phosphoenolpyruvate</name>
        <dbReference type="ChEBI" id="CHEBI:58702"/>
    </ligand>
</feature>
<feature type="binding site" evidence="7">
    <location>
        <position position="192"/>
    </location>
    <ligand>
        <name>3-phosphoshikimate</name>
        <dbReference type="ChEBI" id="CHEBI:145989"/>
    </ligand>
</feature>
<feature type="binding site" evidence="7">
    <location>
        <position position="335"/>
    </location>
    <ligand>
        <name>3-phosphoshikimate</name>
        <dbReference type="ChEBI" id="CHEBI:145989"/>
    </ligand>
</feature>
<feature type="domain" description="Enolpyruvate transferase" evidence="8">
    <location>
        <begin position="4"/>
        <end position="413"/>
    </location>
</feature>